<reference evidence="1" key="3">
    <citation type="submission" date="2015-02" db="UniProtKB">
        <authorList>
            <consortium name="EnsemblProtists"/>
        </authorList>
    </citation>
    <scope>IDENTIFICATION</scope>
    <source>
        <strain evidence="1">DAOM BR144</strain>
    </source>
</reference>
<name>K3WL51_GLOUD</name>
<dbReference type="EMBL" id="GL376573">
    <property type="status" value="NOT_ANNOTATED_CDS"/>
    <property type="molecule type" value="Genomic_DNA"/>
</dbReference>
<dbReference type="HOGENOM" id="CLU_170699_0_0_1"/>
<keyword evidence="2" id="KW-1185">Reference proteome</keyword>
<reference evidence="2" key="1">
    <citation type="journal article" date="2010" name="Genome Biol.">
        <title>Genome sequence of the necrotrophic plant pathogen Pythium ultimum reveals original pathogenicity mechanisms and effector repertoire.</title>
        <authorList>
            <person name="Levesque C.A."/>
            <person name="Brouwer H."/>
            <person name="Cano L."/>
            <person name="Hamilton J.P."/>
            <person name="Holt C."/>
            <person name="Huitema E."/>
            <person name="Raffaele S."/>
            <person name="Robideau G.P."/>
            <person name="Thines M."/>
            <person name="Win J."/>
            <person name="Zerillo M.M."/>
            <person name="Beakes G.W."/>
            <person name="Boore J.L."/>
            <person name="Busam D."/>
            <person name="Dumas B."/>
            <person name="Ferriera S."/>
            <person name="Fuerstenberg S.I."/>
            <person name="Gachon C.M."/>
            <person name="Gaulin E."/>
            <person name="Govers F."/>
            <person name="Grenville-Briggs L."/>
            <person name="Horner N."/>
            <person name="Hostetler J."/>
            <person name="Jiang R.H."/>
            <person name="Johnson J."/>
            <person name="Krajaejun T."/>
            <person name="Lin H."/>
            <person name="Meijer H.J."/>
            <person name="Moore B."/>
            <person name="Morris P."/>
            <person name="Phuntmart V."/>
            <person name="Puiu D."/>
            <person name="Shetty J."/>
            <person name="Stajich J.E."/>
            <person name="Tripathy S."/>
            <person name="Wawra S."/>
            <person name="van West P."/>
            <person name="Whitty B.R."/>
            <person name="Coutinho P.M."/>
            <person name="Henrissat B."/>
            <person name="Martin F."/>
            <person name="Thomas P.D."/>
            <person name="Tyler B.M."/>
            <person name="De Vries R.P."/>
            <person name="Kamoun S."/>
            <person name="Yandell M."/>
            <person name="Tisserat N."/>
            <person name="Buell C.R."/>
        </authorList>
    </citation>
    <scope>NUCLEOTIDE SEQUENCE</scope>
    <source>
        <strain evidence="2">DAOM:BR144</strain>
    </source>
</reference>
<dbReference type="Proteomes" id="UP000019132">
    <property type="component" value="Unassembled WGS sequence"/>
</dbReference>
<dbReference type="InParanoid" id="K3WL51"/>
<proteinExistence type="predicted"/>
<protein>
    <submittedName>
        <fullName evidence="1">Uncharacterized protein</fullName>
    </submittedName>
</protein>
<evidence type="ECO:0000313" key="2">
    <source>
        <dbReference type="Proteomes" id="UP000019132"/>
    </source>
</evidence>
<sequence>MVAVNGAMRKRHFTAQLVLQDRSGADASSGSFYHYAREPHTKLKQSKRHGELTVNLVQQTVSFVYPKYGRHIFKRTFPQPRKCVVGKHVMRLSCSMGTRSFMYVRVDKMTTFNA</sequence>
<organism evidence="1 2">
    <name type="scientific">Globisporangium ultimum (strain ATCC 200006 / CBS 805.95 / DAOM BR144)</name>
    <name type="common">Pythium ultimum</name>
    <dbReference type="NCBI Taxonomy" id="431595"/>
    <lineage>
        <taxon>Eukaryota</taxon>
        <taxon>Sar</taxon>
        <taxon>Stramenopiles</taxon>
        <taxon>Oomycota</taxon>
        <taxon>Peronosporomycetes</taxon>
        <taxon>Pythiales</taxon>
        <taxon>Pythiaceae</taxon>
        <taxon>Globisporangium</taxon>
    </lineage>
</organism>
<dbReference type="AlphaFoldDB" id="K3WL51"/>
<reference evidence="2" key="2">
    <citation type="submission" date="2010-04" db="EMBL/GenBank/DDBJ databases">
        <authorList>
            <person name="Buell R."/>
            <person name="Hamilton J."/>
            <person name="Hostetler J."/>
        </authorList>
    </citation>
    <scope>NUCLEOTIDE SEQUENCE [LARGE SCALE GENOMIC DNA]</scope>
    <source>
        <strain evidence="2">DAOM:BR144</strain>
    </source>
</reference>
<evidence type="ECO:0000313" key="1">
    <source>
        <dbReference type="EnsemblProtists" id="PYU1_T005693"/>
    </source>
</evidence>
<dbReference type="EnsemblProtists" id="PYU1_T005693">
    <property type="protein sequence ID" value="PYU1_T005693"/>
    <property type="gene ID" value="PYU1_G005682"/>
</dbReference>
<dbReference type="VEuPathDB" id="FungiDB:PYU1_G005682"/>
<accession>K3WL51</accession>
<dbReference type="eggNOG" id="ENOG502STB1">
    <property type="taxonomic scope" value="Eukaryota"/>
</dbReference>